<dbReference type="InterPro" id="IPR051010">
    <property type="entry name" value="BCAA_transport"/>
</dbReference>
<dbReference type="eggNOG" id="COG0683">
    <property type="taxonomic scope" value="Bacteria"/>
</dbReference>
<keyword evidence="2" id="KW-0732">Signal</keyword>
<evidence type="ECO:0000313" key="5">
    <source>
        <dbReference type="Proteomes" id="UP000029055"/>
    </source>
</evidence>
<gene>
    <name evidence="4" type="ORF">BISU_1284</name>
</gene>
<evidence type="ECO:0000259" key="3">
    <source>
        <dbReference type="Pfam" id="PF13458"/>
    </source>
</evidence>
<feature type="domain" description="Leucine-binding protein" evidence="3">
    <location>
        <begin position="55"/>
        <end position="359"/>
    </location>
</feature>
<evidence type="ECO:0000256" key="1">
    <source>
        <dbReference type="ARBA" id="ARBA00010062"/>
    </source>
</evidence>
<organism evidence="4 5">
    <name type="scientific">Bifidobacterium subtile</name>
    <dbReference type="NCBI Taxonomy" id="77635"/>
    <lineage>
        <taxon>Bacteria</taxon>
        <taxon>Bacillati</taxon>
        <taxon>Actinomycetota</taxon>
        <taxon>Actinomycetes</taxon>
        <taxon>Bifidobacteriales</taxon>
        <taxon>Bifidobacteriaceae</taxon>
        <taxon>Bifidobacterium</taxon>
    </lineage>
</organism>
<reference evidence="4 5" key="1">
    <citation type="submission" date="2014-03" db="EMBL/GenBank/DDBJ databases">
        <title>Genomics of Bifidobacteria.</title>
        <authorList>
            <person name="Ventura M."/>
            <person name="Milani C."/>
            <person name="Lugli G.A."/>
        </authorList>
    </citation>
    <scope>NUCLEOTIDE SEQUENCE [LARGE SCALE GENOMIC DNA]</scope>
    <source>
        <strain evidence="4 5">LMG 11597</strain>
    </source>
</reference>
<evidence type="ECO:0000313" key="4">
    <source>
        <dbReference type="EMBL" id="KFJ05168.1"/>
    </source>
</evidence>
<dbReference type="AlphaFoldDB" id="A0A087EBL7"/>
<keyword evidence="5" id="KW-1185">Reference proteome</keyword>
<dbReference type="STRING" id="77635.BISU_1284"/>
<dbReference type="EMBL" id="JGZR01000001">
    <property type="protein sequence ID" value="KFJ05168.1"/>
    <property type="molecule type" value="Genomic_DNA"/>
</dbReference>
<comment type="caution">
    <text evidence="4">The sequence shown here is derived from an EMBL/GenBank/DDBJ whole genome shotgun (WGS) entry which is preliminary data.</text>
</comment>
<dbReference type="RefSeq" id="WP_024464112.1">
    <property type="nucleotide sequence ID" value="NZ_CP062939.1"/>
</dbReference>
<dbReference type="InterPro" id="IPR028081">
    <property type="entry name" value="Leu-bd"/>
</dbReference>
<dbReference type="InterPro" id="IPR028082">
    <property type="entry name" value="Peripla_BP_I"/>
</dbReference>
<protein>
    <submittedName>
        <fullName evidence="4">Branched-chain amino acid transport system substrate-binding protein</fullName>
    </submittedName>
</protein>
<dbReference type="PANTHER" id="PTHR30483">
    <property type="entry name" value="LEUCINE-SPECIFIC-BINDING PROTEIN"/>
    <property type="match status" value="1"/>
</dbReference>
<dbReference type="Gene3D" id="3.40.50.2300">
    <property type="match status" value="2"/>
</dbReference>
<dbReference type="SUPFAM" id="SSF53822">
    <property type="entry name" value="Periplasmic binding protein-like I"/>
    <property type="match status" value="1"/>
</dbReference>
<comment type="similarity">
    <text evidence="1">Belongs to the leucine-binding protein family.</text>
</comment>
<dbReference type="OrthoDB" id="7337537at2"/>
<sequence length="427" mass="44314">MNTSHAHHQRHNRSQHLWRKWAAAGVSLSLALSLFGCGASSSGDSSSGGKAPFLVGGLFPQTGSLSYFGPPETAAFKLAEQDINKAGGVLGTPIKTATADVNDADHADQNQSATNSLLSKNPSVIVGNPSSGVVKNTYSTIAAAQVPLISVGATATSLSGISPYFFRTVPPDSVQGAVLADTIAQDGVRKLAIASFNDEAGNGMRDVVSQRIASDGVDVVYGKSESFDPVETDFAPLAATIKASKPDAVLVIAFVQTIPLVKQLISAGIDPHKLYFFDGNTADYSKDFAAGTLKGNKGTIPGAHASAQFQKRLKAIDSSLTSFTYTAETYDAVVLSALAAQKGGASDPATVHKNLPAVSGSQGGQQCGSYADCLALLKDGKEIAYHGQSGVGPFNKKNDPSSAYIGIYAFDGDNRPVFDHAQQGKTE</sequence>
<dbReference type="PANTHER" id="PTHR30483:SF6">
    <property type="entry name" value="PERIPLASMIC BINDING PROTEIN OF ABC TRANSPORTER FOR NATURAL AMINO ACIDS"/>
    <property type="match status" value="1"/>
</dbReference>
<dbReference type="Pfam" id="PF13458">
    <property type="entry name" value="Peripla_BP_6"/>
    <property type="match status" value="1"/>
</dbReference>
<name>A0A087EBL7_9BIFI</name>
<dbReference type="Proteomes" id="UP000029055">
    <property type="component" value="Unassembled WGS sequence"/>
</dbReference>
<accession>A0A087EBL7</accession>
<proteinExistence type="inferred from homology"/>
<evidence type="ECO:0000256" key="2">
    <source>
        <dbReference type="ARBA" id="ARBA00022729"/>
    </source>
</evidence>